<reference evidence="1" key="1">
    <citation type="journal article" date="2015" name="Nature">
        <title>Complex archaea that bridge the gap between prokaryotes and eukaryotes.</title>
        <authorList>
            <person name="Spang A."/>
            <person name="Saw J.H."/>
            <person name="Jorgensen S.L."/>
            <person name="Zaremba-Niedzwiedzka K."/>
            <person name="Martijn J."/>
            <person name="Lind A.E."/>
            <person name="van Eijk R."/>
            <person name="Schleper C."/>
            <person name="Guy L."/>
            <person name="Ettema T.J."/>
        </authorList>
    </citation>
    <scope>NUCLEOTIDE SEQUENCE</scope>
</reference>
<gene>
    <name evidence="1" type="ORF">LCGC14_2448050</name>
</gene>
<dbReference type="EMBL" id="LAZR01037825">
    <property type="protein sequence ID" value="KKL21179.1"/>
    <property type="molecule type" value="Genomic_DNA"/>
</dbReference>
<evidence type="ECO:0000313" key="1">
    <source>
        <dbReference type="EMBL" id="KKL21179.1"/>
    </source>
</evidence>
<dbReference type="AlphaFoldDB" id="A0A0F9BH07"/>
<proteinExistence type="predicted"/>
<comment type="caution">
    <text evidence="1">The sequence shown here is derived from an EMBL/GenBank/DDBJ whole genome shotgun (WGS) entry which is preliminary data.</text>
</comment>
<accession>A0A0F9BH07</accession>
<sequence length="136" mass="13937">MAGVATSKINVKVTGLGDTVEANSDFDATTLTVPTERSADYIIVSTATTTALQLSDLAPSIALAKMDALYIKAEVGTIYVSLDTSGTTSITSTTAQIVLTVGQEMFVHLNQGGNLGVVIDAAAVTDAFSYILTGTA</sequence>
<organism evidence="1">
    <name type="scientific">marine sediment metagenome</name>
    <dbReference type="NCBI Taxonomy" id="412755"/>
    <lineage>
        <taxon>unclassified sequences</taxon>
        <taxon>metagenomes</taxon>
        <taxon>ecological metagenomes</taxon>
    </lineage>
</organism>
<protein>
    <submittedName>
        <fullName evidence="1">Uncharacterized protein</fullName>
    </submittedName>
</protein>
<name>A0A0F9BH07_9ZZZZ</name>